<evidence type="ECO:0000313" key="1">
    <source>
        <dbReference type="EMBL" id="AMB57909.1"/>
    </source>
</evidence>
<evidence type="ECO:0000313" key="2">
    <source>
        <dbReference type="Proteomes" id="UP000058305"/>
    </source>
</evidence>
<proteinExistence type="predicted"/>
<protein>
    <recommendedName>
        <fullName evidence="3">Polyketide cyclase / dehydrase and lipid transport</fullName>
    </recommendedName>
</protein>
<reference evidence="2" key="2">
    <citation type="submission" date="2016-01" db="EMBL/GenBank/DDBJ databases">
        <title>First complete genome sequence of a species in the genus Microterricola, an extremophilic cold active enzyme producing strain ERGS5:02 isolated from Sikkim Himalaya.</title>
        <authorList>
            <person name="Kumar R."/>
            <person name="Singh D."/>
            <person name="Swarnkar M.K."/>
        </authorList>
    </citation>
    <scope>NUCLEOTIDE SEQUENCE [LARGE SCALE GENOMIC DNA]</scope>
    <source>
        <strain evidence="2">ERGS5:02</strain>
    </source>
</reference>
<dbReference type="OrthoDB" id="2590919at2"/>
<organism evidence="1 2">
    <name type="scientific">Microterricola viridarii</name>
    <dbReference type="NCBI Taxonomy" id="412690"/>
    <lineage>
        <taxon>Bacteria</taxon>
        <taxon>Bacillati</taxon>
        <taxon>Actinomycetota</taxon>
        <taxon>Actinomycetes</taxon>
        <taxon>Micrococcales</taxon>
        <taxon>Microbacteriaceae</taxon>
        <taxon>Microterricola</taxon>
    </lineage>
</organism>
<evidence type="ECO:0008006" key="3">
    <source>
        <dbReference type="Google" id="ProtNLM"/>
    </source>
</evidence>
<keyword evidence="2" id="KW-1185">Reference proteome</keyword>
<dbReference type="EMBL" id="CP014145">
    <property type="protein sequence ID" value="AMB57909.1"/>
    <property type="molecule type" value="Genomic_DNA"/>
</dbReference>
<name>A0A0Y0MLF9_9MICO</name>
<sequence length="148" mass="16286">MPTDAPTDDRAALPPRPARHTVLRSFAGHLDAAPDAVFAAIRQRMSDLPGVWVDVAGREIVQQGTWWYRGEYRVMAEPLDEDAEPGAAAGTRVEHEIVNVAQRPHWAGPVIGRRLLAEAPYAFHSLLSEIAAELDPETETEDETDPVD</sequence>
<dbReference type="AlphaFoldDB" id="A0A0Y0MLF9"/>
<gene>
    <name evidence="1" type="ORF">AWU67_02415</name>
</gene>
<dbReference type="KEGG" id="mvd:AWU67_02415"/>
<accession>A0A0Y0MLF9</accession>
<reference evidence="1 2" key="1">
    <citation type="journal article" date="2016" name="J. Biotechnol.">
        <title>First complete genome sequence of a species in the genus Microterricola, an extremophilic cold active enzyme producing bacterial strain ERGS5:02 isolated from Sikkim Himalaya.</title>
        <authorList>
            <person name="Himanshu"/>
            <person name="Swarnkar M.K."/>
            <person name="Singh D."/>
            <person name="Kumar R."/>
        </authorList>
    </citation>
    <scope>NUCLEOTIDE SEQUENCE [LARGE SCALE GENOMIC DNA]</scope>
    <source>
        <strain evidence="1 2">ERGS5:02</strain>
    </source>
</reference>
<dbReference type="RefSeq" id="WP_067226312.1">
    <property type="nucleotide sequence ID" value="NZ_CP014145.1"/>
</dbReference>
<dbReference type="Proteomes" id="UP000058305">
    <property type="component" value="Chromosome"/>
</dbReference>